<protein>
    <recommendedName>
        <fullName evidence="4">Lipoprotein</fullName>
    </recommendedName>
</protein>
<name>A0A450WKA4_9GAMM</name>
<feature type="chain" id="PRO_5036113474" description="Lipoprotein" evidence="1">
    <location>
        <begin position="20"/>
        <end position="81"/>
    </location>
</feature>
<accession>A0A450WKA4</accession>
<evidence type="ECO:0000313" key="3">
    <source>
        <dbReference type="EMBL" id="VFK32290.1"/>
    </source>
</evidence>
<reference evidence="2" key="1">
    <citation type="submission" date="2019-02" db="EMBL/GenBank/DDBJ databases">
        <authorList>
            <person name="Gruber-Vodicka R. H."/>
            <person name="Seah K. B. B."/>
        </authorList>
    </citation>
    <scope>NUCLEOTIDE SEQUENCE</scope>
    <source>
        <strain evidence="2">BECK_S312</strain>
        <strain evidence="3">BECK_S426</strain>
    </source>
</reference>
<dbReference type="AlphaFoldDB" id="A0A450WKA4"/>
<evidence type="ECO:0008006" key="4">
    <source>
        <dbReference type="Google" id="ProtNLM"/>
    </source>
</evidence>
<gene>
    <name evidence="2" type="ORF">BECKLPF1236A_GA0070988_1017010</name>
    <name evidence="3" type="ORF">BECKLPF1236C_GA0070990_101629</name>
</gene>
<organism evidence="2">
    <name type="scientific">Candidatus Kentrum sp. LPFa</name>
    <dbReference type="NCBI Taxonomy" id="2126335"/>
    <lineage>
        <taxon>Bacteria</taxon>
        <taxon>Pseudomonadati</taxon>
        <taxon>Pseudomonadota</taxon>
        <taxon>Gammaproteobacteria</taxon>
        <taxon>Candidatus Kentrum</taxon>
    </lineage>
</organism>
<evidence type="ECO:0000313" key="2">
    <source>
        <dbReference type="EMBL" id="VFK17428.1"/>
    </source>
</evidence>
<dbReference type="EMBL" id="CAADFP010000162">
    <property type="protein sequence ID" value="VFK32290.1"/>
    <property type="molecule type" value="Genomic_DNA"/>
</dbReference>
<sequence>MKYLIMALFGLVFFTTLNGCSTAAHGGAITGVDGLQTTCAGGCAEYRADGTGCARFHKSTSETCASYFEKLCESAPGQCVK</sequence>
<feature type="signal peptide" evidence="1">
    <location>
        <begin position="1"/>
        <end position="19"/>
    </location>
</feature>
<evidence type="ECO:0000256" key="1">
    <source>
        <dbReference type="SAM" id="SignalP"/>
    </source>
</evidence>
<proteinExistence type="predicted"/>
<dbReference type="EMBL" id="CAADFM010000170">
    <property type="protein sequence ID" value="VFK17428.1"/>
    <property type="molecule type" value="Genomic_DNA"/>
</dbReference>
<keyword evidence="1" id="KW-0732">Signal</keyword>